<organism evidence="1 2">
    <name type="scientific">Pseudomonas panipatensis</name>
    <dbReference type="NCBI Taxonomy" id="428992"/>
    <lineage>
        <taxon>Bacteria</taxon>
        <taxon>Pseudomonadati</taxon>
        <taxon>Pseudomonadota</taxon>
        <taxon>Gammaproteobacteria</taxon>
        <taxon>Pseudomonadales</taxon>
        <taxon>Pseudomonadaceae</taxon>
        <taxon>Pseudomonas</taxon>
    </lineage>
</organism>
<dbReference type="AlphaFoldDB" id="A0A1G8N9A5"/>
<reference evidence="2" key="1">
    <citation type="submission" date="2016-10" db="EMBL/GenBank/DDBJ databases">
        <authorList>
            <person name="Varghese N."/>
            <person name="Submissions S."/>
        </authorList>
    </citation>
    <scope>NUCLEOTIDE SEQUENCE [LARGE SCALE GENOMIC DNA]</scope>
    <source>
        <strain evidence="2">CCM 7469</strain>
    </source>
</reference>
<dbReference type="EMBL" id="FNDS01000021">
    <property type="protein sequence ID" value="SDI76130.1"/>
    <property type="molecule type" value="Genomic_DNA"/>
</dbReference>
<dbReference type="OrthoDB" id="9833661at2"/>
<dbReference type="Proteomes" id="UP000199636">
    <property type="component" value="Unassembled WGS sequence"/>
</dbReference>
<keyword evidence="2" id="KW-1185">Reference proteome</keyword>
<evidence type="ECO:0000313" key="1">
    <source>
        <dbReference type="EMBL" id="SDI76130.1"/>
    </source>
</evidence>
<sequence>MYIRMSQYCDKVVILKSVSESVQAFDANQKPIKGLRRSTTVQIASFNLVEPIVHPEIPDDKTTEFEEWREFQLKRIQKAYIEHAAAGKLGGYPLLKTRSDMGDELARVGEFSGLISTMIEVQPGMIKNVINGKKQAEDRQIMTLDERVSSQAICERMREISEDILRYISITGRKGTDIYTIQQTLDMRAAWSAMGCTLDRRGIGYRKITGMIEGRNAADEGEEIFSEIKKNTIG</sequence>
<name>A0A1G8N9A5_9PSED</name>
<accession>A0A1G8N9A5</accession>
<evidence type="ECO:0000313" key="2">
    <source>
        <dbReference type="Proteomes" id="UP000199636"/>
    </source>
</evidence>
<proteinExistence type="predicted"/>
<gene>
    <name evidence="1" type="ORF">SAMN05216272_12110</name>
</gene>
<protein>
    <submittedName>
        <fullName evidence="1">Uncharacterized protein</fullName>
    </submittedName>
</protein>
<dbReference type="RefSeq" id="WP_090268473.1">
    <property type="nucleotide sequence ID" value="NZ_FNDS01000021.1"/>
</dbReference>